<sequence>MVSSYQIPRTAAFAWSPIVSSPYLATGTKAGAINESFSNDTQLELWDVEPKSSLGSKEPQPVASIGTDSRFNDIAWTREASSVSRGIIAGALDNGSLDLWDAEKLLNTPADAFLSRTSRHSGSIKALQFNAFRSELLATVGAKGELFISDINNVGSPFRMGNAVARADDFECLDWNRRTSHIMVTGSSGGTMTVWDIKNKRESLTLNNLGRKAVSAVAWDPINTTRLVTATSDDTDPAILVWDLKNAKAPERILKGHDRGILSLSWCQQDNDLLLSCGTDNRTICWNPQTGEAFGEFPVVTNWTFQTRWNPHNPGFMATASLDGKISVQPIQSTRSDVDAQAEDQAQTADDEDFFNKASSQSRGSLFSLEKAPKWLQPPCGASFGFGGKIVSFRCSSPEANRRSMVRISTYAADDAIVKSTNLFEASLRETDLTGICDSRITEATTDADRADWKVIKTLIAEDTKKDLLRYLGYSSHDNEAANGLSQLSINGSQGGHDEESSVADARAPKNNRLSAFFEGAGDGDNFLSELAATKGAKTNNPFEMYDGTESESDKTITRALLLGEFDKALDVCLRERRMSDAFMIAIRGGQSCIEKAQTAYFSQKESGPNYLRLLASVVGKNLWDLVHNADLDSWKDVMAALCTYAEAGEFSDLCEALGDRLEERMGDSSNRPELRKDAAFCYLAGSKLEKVVAIWTSELRESESSSLEDMAKGSSFSIHARSLQSFIEKVTVFREAIQYQDSQQNATSDWKLAPLYDKYIEYADIASSHGQLQVAERYLDLLPARYSVADVAKRRIKTATQKPGIQVASKQPLSSGRTAQRGPAALPAFQQEQKPVRSAPMSAAPANPYAPSSAPANPYAPSSAPANPYAPASALQTPSSYPPGSSQYGPPSHGSTSHQQQQPLSQPGVSYGPRYSSGPTGAPGPPPHNFNASPSAPPPSKAANVGNWNDMPENFFKPPATSRRGTPAVGANPLSQFQPALPSPSHPIGPPPRSTPPLAPPPKAGTGPQRITSPPFDQPERPSSAINNPYAPSQSSLPVQSQATVPRGPSPYNAPPSVPPPNNRYAPSQPTSAAQPNPPSSIGSSRGPPPPPPSNLYAAQQNHALPPQSLRSHQPPPPPSVAGPPPRSSMPSTSSSHGTVQVSRSNLAQAQRRTTPSKHPAGDRSHIPSSAKPIEEILSADMQRVKSRAPADFRAQVNDTEKRLNLLFDHLNNEDLLKPGTVALMVELAQALQARDFERAQAIHVDIMTNRSDECGNWMVGVKRLIAMSRATP</sequence>
<dbReference type="FunFam" id="1.20.940.10:FF:000007">
    <property type="entry name" value="Protein transport protein (SEC31), putative"/>
    <property type="match status" value="1"/>
</dbReference>
<dbReference type="Gene3D" id="1.20.940.10">
    <property type="entry name" value="Functional domain of the splicing factor Prp18"/>
    <property type="match status" value="1"/>
</dbReference>
<feature type="region of interest" description="Disordered" evidence="16">
    <location>
        <begin position="801"/>
        <end position="1172"/>
    </location>
</feature>
<comment type="similarity">
    <text evidence="3">Belongs to the WD repeat SEC31 family.</text>
</comment>
<comment type="caution">
    <text evidence="18">The sequence shown here is derived from an EMBL/GenBank/DDBJ whole genome shotgun (WGS) entry which is preliminary data.</text>
</comment>
<evidence type="ECO:0000256" key="8">
    <source>
        <dbReference type="ARBA" id="ARBA00022737"/>
    </source>
</evidence>
<keyword evidence="9" id="KW-0256">Endoplasmic reticulum</keyword>
<feature type="domain" description="SRA1/Sec31" evidence="17">
    <location>
        <begin position="1117"/>
        <end position="1271"/>
    </location>
</feature>
<dbReference type="GO" id="GO:0007029">
    <property type="term" value="P:endoplasmic reticulum organization"/>
    <property type="evidence" value="ECO:0007669"/>
    <property type="project" value="TreeGrafter"/>
</dbReference>
<dbReference type="PANTHER" id="PTHR13923:SF11">
    <property type="entry name" value="SECRETORY 31, ISOFORM D"/>
    <property type="match status" value="1"/>
</dbReference>
<dbReference type="SUPFAM" id="SSF50978">
    <property type="entry name" value="WD40 repeat-like"/>
    <property type="match status" value="1"/>
</dbReference>
<dbReference type="Proteomes" id="UP001161017">
    <property type="component" value="Unassembled WGS sequence"/>
</dbReference>
<keyword evidence="7 15" id="KW-0853">WD repeat</keyword>
<dbReference type="PANTHER" id="PTHR13923">
    <property type="entry name" value="SEC31-RELATED PROTEIN"/>
    <property type="match status" value="1"/>
</dbReference>
<dbReference type="SMART" id="SM00320">
    <property type="entry name" value="WD40"/>
    <property type="match status" value="5"/>
</dbReference>
<dbReference type="GO" id="GO:0005198">
    <property type="term" value="F:structural molecule activity"/>
    <property type="evidence" value="ECO:0007669"/>
    <property type="project" value="TreeGrafter"/>
</dbReference>
<evidence type="ECO:0000256" key="1">
    <source>
        <dbReference type="ARBA" id="ARBA00004299"/>
    </source>
</evidence>
<evidence type="ECO:0000256" key="14">
    <source>
        <dbReference type="ARBA" id="ARBA00025471"/>
    </source>
</evidence>
<keyword evidence="6" id="KW-0813">Transport</keyword>
<dbReference type="Pfam" id="PF00400">
    <property type="entry name" value="WD40"/>
    <property type="match status" value="1"/>
</dbReference>
<comment type="subcellular location">
    <subcellularLocation>
        <location evidence="1">Cytoplasmic vesicle</location>
        <location evidence="1">COPII-coated vesicle membrane</location>
        <topology evidence="1">Peripheral membrane protein</topology>
        <orientation evidence="1">Cytoplasmic side</orientation>
    </subcellularLocation>
    <subcellularLocation>
        <location evidence="2">Endoplasmic reticulum membrane</location>
        <topology evidence="2">Peripheral membrane protein</topology>
        <orientation evidence="2">Cytoplasmic side</orientation>
    </subcellularLocation>
</comment>
<evidence type="ECO:0000256" key="2">
    <source>
        <dbReference type="ARBA" id="ARBA00004397"/>
    </source>
</evidence>
<evidence type="ECO:0000313" key="19">
    <source>
        <dbReference type="Proteomes" id="UP001161017"/>
    </source>
</evidence>
<evidence type="ECO:0000256" key="16">
    <source>
        <dbReference type="SAM" id="MobiDB-lite"/>
    </source>
</evidence>
<keyword evidence="12" id="KW-0472">Membrane</keyword>
<dbReference type="InterPro" id="IPR015943">
    <property type="entry name" value="WD40/YVTN_repeat-like_dom_sf"/>
</dbReference>
<dbReference type="Gene3D" id="2.130.10.10">
    <property type="entry name" value="YVTN repeat-like/Quinoprotein amine dehydrogenase"/>
    <property type="match status" value="1"/>
</dbReference>
<feature type="compositionally biased region" description="Polar residues" evidence="16">
    <location>
        <begin position="801"/>
        <end position="819"/>
    </location>
</feature>
<dbReference type="GO" id="GO:0015031">
    <property type="term" value="P:protein transport"/>
    <property type="evidence" value="ECO:0007669"/>
    <property type="project" value="UniProtKB-KW"/>
</dbReference>
<dbReference type="GO" id="GO:0090110">
    <property type="term" value="P:COPII-coated vesicle cargo loading"/>
    <property type="evidence" value="ECO:0007669"/>
    <property type="project" value="TreeGrafter"/>
</dbReference>
<evidence type="ECO:0000256" key="9">
    <source>
        <dbReference type="ARBA" id="ARBA00022824"/>
    </source>
</evidence>
<dbReference type="Gene3D" id="1.25.40.1030">
    <property type="match status" value="1"/>
</dbReference>
<dbReference type="GO" id="GO:0030127">
    <property type="term" value="C:COPII vesicle coat"/>
    <property type="evidence" value="ECO:0007669"/>
    <property type="project" value="TreeGrafter"/>
</dbReference>
<keyword evidence="10" id="KW-0931">ER-Golgi transport</keyword>
<evidence type="ECO:0000256" key="6">
    <source>
        <dbReference type="ARBA" id="ARBA00022448"/>
    </source>
</evidence>
<evidence type="ECO:0000256" key="5">
    <source>
        <dbReference type="ARBA" id="ARBA00021236"/>
    </source>
</evidence>
<feature type="compositionally biased region" description="Low complexity" evidence="16">
    <location>
        <begin position="839"/>
        <end position="893"/>
    </location>
</feature>
<gene>
    <name evidence="18" type="primary">SEC31</name>
    <name evidence="18" type="ORF">OHK93_003282</name>
</gene>
<dbReference type="InterPro" id="IPR001680">
    <property type="entry name" value="WD40_rpt"/>
</dbReference>
<evidence type="ECO:0000256" key="15">
    <source>
        <dbReference type="PROSITE-ProRule" id="PRU00221"/>
    </source>
</evidence>
<dbReference type="FunFam" id="2.130.10.10:FF:000193">
    <property type="entry name" value="Protein transport protein SEC31, putative"/>
    <property type="match status" value="1"/>
</dbReference>
<evidence type="ECO:0000256" key="10">
    <source>
        <dbReference type="ARBA" id="ARBA00022892"/>
    </source>
</evidence>
<evidence type="ECO:0000256" key="12">
    <source>
        <dbReference type="ARBA" id="ARBA00023136"/>
    </source>
</evidence>
<evidence type="ECO:0000256" key="4">
    <source>
        <dbReference type="ARBA" id="ARBA00013507"/>
    </source>
</evidence>
<organism evidence="18 19">
    <name type="scientific">Ramalina farinacea</name>
    <dbReference type="NCBI Taxonomy" id="258253"/>
    <lineage>
        <taxon>Eukaryota</taxon>
        <taxon>Fungi</taxon>
        <taxon>Dikarya</taxon>
        <taxon>Ascomycota</taxon>
        <taxon>Pezizomycotina</taxon>
        <taxon>Lecanoromycetes</taxon>
        <taxon>OSLEUM clade</taxon>
        <taxon>Lecanoromycetidae</taxon>
        <taxon>Lecanorales</taxon>
        <taxon>Lecanorineae</taxon>
        <taxon>Ramalinaceae</taxon>
        <taxon>Ramalina</taxon>
    </lineage>
</organism>
<feature type="compositionally biased region" description="Pro residues" evidence="16">
    <location>
        <begin position="1049"/>
        <end position="1063"/>
    </location>
</feature>
<reference evidence="18" key="1">
    <citation type="journal article" date="2023" name="Genome Biol. Evol.">
        <title>First Whole Genome Sequence and Flow Cytometry Genome Size Data for the Lichen-Forming Fungus Ramalina farinacea (Ascomycota).</title>
        <authorList>
            <person name="Llewellyn T."/>
            <person name="Mian S."/>
            <person name="Hill R."/>
            <person name="Leitch I.J."/>
            <person name="Gaya E."/>
        </authorList>
    </citation>
    <scope>NUCLEOTIDE SEQUENCE</scope>
    <source>
        <strain evidence="18">LIQ254RAFAR</strain>
    </source>
</reference>
<dbReference type="GO" id="GO:0070971">
    <property type="term" value="C:endoplasmic reticulum exit site"/>
    <property type="evidence" value="ECO:0007669"/>
    <property type="project" value="TreeGrafter"/>
</dbReference>
<keyword evidence="19" id="KW-1185">Reference proteome</keyword>
<evidence type="ECO:0000256" key="7">
    <source>
        <dbReference type="ARBA" id="ARBA00022574"/>
    </source>
</evidence>
<dbReference type="InterPro" id="IPR036322">
    <property type="entry name" value="WD40_repeat_dom_sf"/>
</dbReference>
<evidence type="ECO:0000259" key="17">
    <source>
        <dbReference type="Pfam" id="PF07304"/>
    </source>
</evidence>
<evidence type="ECO:0000256" key="13">
    <source>
        <dbReference type="ARBA" id="ARBA00023329"/>
    </source>
</evidence>
<proteinExistence type="inferred from homology"/>
<accession>A0AA43QVI7</accession>
<feature type="repeat" description="WD" evidence="15">
    <location>
        <begin position="254"/>
        <end position="296"/>
    </location>
</feature>
<feature type="compositionally biased region" description="Pro residues" evidence="16">
    <location>
        <begin position="1115"/>
        <end position="1129"/>
    </location>
</feature>
<feature type="compositionally biased region" description="Polar residues" evidence="16">
    <location>
        <begin position="1138"/>
        <end position="1155"/>
    </location>
</feature>
<keyword evidence="8" id="KW-0677">Repeat</keyword>
<protein>
    <recommendedName>
        <fullName evidence="5">Protein transport protein SEC31</fullName>
    </recommendedName>
    <alternativeName>
        <fullName evidence="4">Protein transport protein sec31</fullName>
    </alternativeName>
</protein>
<feature type="compositionally biased region" description="Polar residues" evidence="16">
    <location>
        <begin position="894"/>
        <end position="909"/>
    </location>
</feature>
<dbReference type="Pfam" id="PF07304">
    <property type="entry name" value="SRA1"/>
    <property type="match status" value="1"/>
</dbReference>
<dbReference type="InterPro" id="IPR009917">
    <property type="entry name" value="SRA1/Sec31"/>
</dbReference>
<comment type="function">
    <text evidence="14">Component of the coat protein complex II (COPII) which promotes the formation of transport vesicles from the endoplasmic reticulum (ER). The coat has two main functions, the physical deformation of the endoplasmic reticulum membrane into vesicles and the selection of cargo molecules.</text>
</comment>
<feature type="compositionally biased region" description="Polar residues" evidence="16">
    <location>
        <begin position="1025"/>
        <end position="1045"/>
    </location>
</feature>
<dbReference type="EMBL" id="JAPUFD010000016">
    <property type="protein sequence ID" value="MDI1492071.1"/>
    <property type="molecule type" value="Genomic_DNA"/>
</dbReference>
<keyword evidence="11" id="KW-0653">Protein transport</keyword>
<dbReference type="GO" id="GO:0005789">
    <property type="term" value="C:endoplasmic reticulum membrane"/>
    <property type="evidence" value="ECO:0007669"/>
    <property type="project" value="UniProtKB-SubCell"/>
</dbReference>
<keyword evidence="13" id="KW-0968">Cytoplasmic vesicle</keyword>
<dbReference type="AlphaFoldDB" id="A0AA43QVI7"/>
<name>A0AA43QVI7_9LECA</name>
<evidence type="ECO:0000256" key="3">
    <source>
        <dbReference type="ARBA" id="ARBA00009358"/>
    </source>
</evidence>
<dbReference type="PROSITE" id="PS50082">
    <property type="entry name" value="WD_REPEATS_2"/>
    <property type="match status" value="1"/>
</dbReference>
<feature type="compositionally biased region" description="Pro residues" evidence="16">
    <location>
        <begin position="982"/>
        <end position="1004"/>
    </location>
</feature>
<evidence type="ECO:0000313" key="18">
    <source>
        <dbReference type="EMBL" id="MDI1492071.1"/>
    </source>
</evidence>
<dbReference type="InterPro" id="IPR040251">
    <property type="entry name" value="SEC31-like"/>
</dbReference>
<evidence type="ECO:0000256" key="11">
    <source>
        <dbReference type="ARBA" id="ARBA00022927"/>
    </source>
</evidence>